<name>E4NIX5_KITSK</name>
<dbReference type="PANTHER" id="PTHR33164:SF57">
    <property type="entry name" value="MARR-FAMILY TRANSCRIPTIONAL REGULATOR"/>
    <property type="match status" value="1"/>
</dbReference>
<keyword evidence="4" id="KW-1185">Reference proteome</keyword>
<sequence length="178" mass="18195">MAGPSTPPAGGAPRGGEGAAGGAGSANPVGLGADDAVRAMLLLMPRVAARVKRTAVPEALAGFQLAPRHLSLLSYLVFDGPMPVGALAERLEVAHTTASLMVGDLARQGVLDRNSDPADRRRTIVSLTADPATRTAIERWLANGSASWQAAFAPLTPAERALFVRTMAAYEQGTAGGA</sequence>
<evidence type="ECO:0000256" key="1">
    <source>
        <dbReference type="SAM" id="MobiDB-lite"/>
    </source>
</evidence>
<dbReference type="Gene3D" id="1.10.10.10">
    <property type="entry name" value="Winged helix-like DNA-binding domain superfamily/Winged helix DNA-binding domain"/>
    <property type="match status" value="1"/>
</dbReference>
<dbReference type="PROSITE" id="PS50995">
    <property type="entry name" value="HTH_MARR_2"/>
    <property type="match status" value="1"/>
</dbReference>
<dbReference type="InterPro" id="IPR036390">
    <property type="entry name" value="WH_DNA-bd_sf"/>
</dbReference>
<dbReference type="InterPro" id="IPR039422">
    <property type="entry name" value="MarR/SlyA-like"/>
</dbReference>
<evidence type="ECO:0000259" key="2">
    <source>
        <dbReference type="PROSITE" id="PS50995"/>
    </source>
</evidence>
<dbReference type="InterPro" id="IPR036388">
    <property type="entry name" value="WH-like_DNA-bd_sf"/>
</dbReference>
<proteinExistence type="predicted"/>
<dbReference type="KEGG" id="ksk:KSE_71670"/>
<feature type="compositionally biased region" description="Low complexity" evidence="1">
    <location>
        <begin position="1"/>
        <end position="11"/>
    </location>
</feature>
<dbReference type="PANTHER" id="PTHR33164">
    <property type="entry name" value="TRANSCRIPTIONAL REGULATOR, MARR FAMILY"/>
    <property type="match status" value="1"/>
</dbReference>
<dbReference type="Proteomes" id="UP000007076">
    <property type="component" value="Chromosome"/>
</dbReference>
<dbReference type="GO" id="GO:0006950">
    <property type="term" value="P:response to stress"/>
    <property type="evidence" value="ECO:0007669"/>
    <property type="project" value="TreeGrafter"/>
</dbReference>
<dbReference type="SUPFAM" id="SSF46785">
    <property type="entry name" value="Winged helix' DNA-binding domain"/>
    <property type="match status" value="1"/>
</dbReference>
<dbReference type="Pfam" id="PF12802">
    <property type="entry name" value="MarR_2"/>
    <property type="match status" value="1"/>
</dbReference>
<feature type="compositionally biased region" description="Gly residues" evidence="1">
    <location>
        <begin position="12"/>
        <end position="24"/>
    </location>
</feature>
<dbReference type="SMART" id="SM00347">
    <property type="entry name" value="HTH_MARR"/>
    <property type="match status" value="1"/>
</dbReference>
<dbReference type="InterPro" id="IPR000835">
    <property type="entry name" value="HTH_MarR-typ"/>
</dbReference>
<reference evidence="3 4" key="1">
    <citation type="journal article" date="2010" name="DNA Res.">
        <title>Genome sequence of Kitasatospora setae NBRC 14216T: an evolutionary snapshot of the family Streptomycetaceae.</title>
        <authorList>
            <person name="Ichikawa N."/>
            <person name="Oguchi A."/>
            <person name="Ikeda H."/>
            <person name="Ishikawa J."/>
            <person name="Kitani S."/>
            <person name="Watanabe Y."/>
            <person name="Nakamura S."/>
            <person name="Katano Y."/>
            <person name="Kishi E."/>
            <person name="Sasagawa M."/>
            <person name="Ankai A."/>
            <person name="Fukui S."/>
            <person name="Hashimoto Y."/>
            <person name="Kamata S."/>
            <person name="Otoguro M."/>
            <person name="Tanikawa S."/>
            <person name="Nihira T."/>
            <person name="Horinouchi S."/>
            <person name="Ohnishi Y."/>
            <person name="Hayakawa M."/>
            <person name="Kuzuyama T."/>
            <person name="Arisawa A."/>
            <person name="Nomoto F."/>
            <person name="Miura H."/>
            <person name="Takahashi Y."/>
            <person name="Fujita N."/>
        </authorList>
    </citation>
    <scope>NUCLEOTIDE SEQUENCE [LARGE SCALE GENOMIC DNA]</scope>
    <source>
        <strain evidence="4">ATCC 33774 / DSM 43861 / JCM 3304 / KCC A-0304 / NBRC 14216 / KM-6054</strain>
    </source>
</reference>
<feature type="domain" description="HTH marR-type" evidence="2">
    <location>
        <begin position="37"/>
        <end position="172"/>
    </location>
</feature>
<gene>
    <name evidence="3" type="ordered locus">KSE_71670</name>
</gene>
<dbReference type="HOGENOM" id="CLU_136758_0_0_11"/>
<dbReference type="PATRIC" id="fig|452652.3.peg.7205"/>
<dbReference type="eggNOG" id="COG1846">
    <property type="taxonomic scope" value="Bacteria"/>
</dbReference>
<dbReference type="AlphaFoldDB" id="E4NIX5"/>
<evidence type="ECO:0000313" key="3">
    <source>
        <dbReference type="EMBL" id="BAJ32923.1"/>
    </source>
</evidence>
<dbReference type="GO" id="GO:0003700">
    <property type="term" value="F:DNA-binding transcription factor activity"/>
    <property type="evidence" value="ECO:0007669"/>
    <property type="project" value="InterPro"/>
</dbReference>
<dbReference type="STRING" id="452652.KSE_71670"/>
<accession>E4NIX5</accession>
<feature type="region of interest" description="Disordered" evidence="1">
    <location>
        <begin position="1"/>
        <end position="25"/>
    </location>
</feature>
<protein>
    <submittedName>
        <fullName evidence="3">Putative MarR family transcriptional regulator</fullName>
    </submittedName>
</protein>
<evidence type="ECO:0000313" key="4">
    <source>
        <dbReference type="Proteomes" id="UP000007076"/>
    </source>
</evidence>
<organism evidence="3 4">
    <name type="scientific">Kitasatospora setae (strain ATCC 33774 / DSM 43861 / JCM 3304 / KCC A-0304 / NBRC 14216 / KM-6054)</name>
    <name type="common">Streptomyces setae</name>
    <dbReference type="NCBI Taxonomy" id="452652"/>
    <lineage>
        <taxon>Bacteria</taxon>
        <taxon>Bacillati</taxon>
        <taxon>Actinomycetota</taxon>
        <taxon>Actinomycetes</taxon>
        <taxon>Kitasatosporales</taxon>
        <taxon>Streptomycetaceae</taxon>
        <taxon>Kitasatospora</taxon>
    </lineage>
</organism>
<dbReference type="EMBL" id="AP010968">
    <property type="protein sequence ID" value="BAJ32923.1"/>
    <property type="molecule type" value="Genomic_DNA"/>
</dbReference>